<dbReference type="EMBL" id="UZAK01032528">
    <property type="protein sequence ID" value="VDP28455.1"/>
    <property type="molecule type" value="Genomic_DNA"/>
</dbReference>
<dbReference type="WBParaSite" id="SCUD_0000792701-mRNA-1">
    <property type="protein sequence ID" value="SCUD_0000792701-mRNA-1"/>
    <property type="gene ID" value="SCUD_0000792701"/>
</dbReference>
<evidence type="ECO:0000313" key="1">
    <source>
        <dbReference type="EMBL" id="VDP28455.1"/>
    </source>
</evidence>
<reference evidence="1 2" key="2">
    <citation type="submission" date="2018-11" db="EMBL/GenBank/DDBJ databases">
        <authorList>
            <consortium name="Pathogen Informatics"/>
        </authorList>
    </citation>
    <scope>NUCLEOTIDE SEQUENCE [LARGE SCALE GENOMIC DNA]</scope>
    <source>
        <strain evidence="1">Dakar</strain>
        <strain evidence="2">Dakar, Senegal</strain>
    </source>
</reference>
<organism evidence="3">
    <name type="scientific">Schistosoma curassoni</name>
    <dbReference type="NCBI Taxonomy" id="6186"/>
    <lineage>
        <taxon>Eukaryota</taxon>
        <taxon>Metazoa</taxon>
        <taxon>Spiralia</taxon>
        <taxon>Lophotrochozoa</taxon>
        <taxon>Platyhelminthes</taxon>
        <taxon>Trematoda</taxon>
        <taxon>Digenea</taxon>
        <taxon>Strigeidida</taxon>
        <taxon>Schistosomatoidea</taxon>
        <taxon>Schistosomatidae</taxon>
        <taxon>Schistosoma</taxon>
    </lineage>
</organism>
<dbReference type="AlphaFoldDB" id="A0A183JYX0"/>
<name>A0A183JYX0_9TREM</name>
<evidence type="ECO:0000313" key="2">
    <source>
        <dbReference type="Proteomes" id="UP000279833"/>
    </source>
</evidence>
<reference evidence="3" key="1">
    <citation type="submission" date="2016-06" db="UniProtKB">
        <authorList>
            <consortium name="WormBaseParasite"/>
        </authorList>
    </citation>
    <scope>IDENTIFICATION</scope>
</reference>
<protein>
    <submittedName>
        <fullName evidence="1 3">Uncharacterized protein</fullName>
    </submittedName>
</protein>
<sequence length="33" mass="3867">MKLFFNLSHINFTTRYNNTNKGPVICSSTFHSF</sequence>
<accession>A0A183JYX0</accession>
<evidence type="ECO:0000313" key="3">
    <source>
        <dbReference type="WBParaSite" id="SCUD_0000792701-mRNA-1"/>
    </source>
</evidence>
<keyword evidence="2" id="KW-1185">Reference proteome</keyword>
<gene>
    <name evidence="1" type="ORF">SCUD_LOCUS7927</name>
</gene>
<proteinExistence type="predicted"/>
<dbReference type="Proteomes" id="UP000279833">
    <property type="component" value="Unassembled WGS sequence"/>
</dbReference>